<dbReference type="RefSeq" id="WP_090167011.1">
    <property type="nucleotide sequence ID" value="NZ_FOFB01000006.1"/>
</dbReference>
<gene>
    <name evidence="4" type="ORF">SAMN05444359_106217</name>
</gene>
<dbReference type="PROSITE" id="PS51682">
    <property type="entry name" value="SAM_OMT_I"/>
    <property type="match status" value="1"/>
</dbReference>
<evidence type="ECO:0000256" key="1">
    <source>
        <dbReference type="ARBA" id="ARBA00022603"/>
    </source>
</evidence>
<dbReference type="InterPro" id="IPR050362">
    <property type="entry name" value="Cation-dep_OMT"/>
</dbReference>
<keyword evidence="5" id="KW-1185">Reference proteome</keyword>
<keyword evidence="1 4" id="KW-0489">Methyltransferase</keyword>
<dbReference type="GO" id="GO:0032259">
    <property type="term" value="P:methylation"/>
    <property type="evidence" value="ECO:0007669"/>
    <property type="project" value="UniProtKB-KW"/>
</dbReference>
<protein>
    <submittedName>
        <fullName evidence="4">Predicted O-methyltransferase YrrM</fullName>
    </submittedName>
</protein>
<dbReference type="Gene3D" id="3.40.50.150">
    <property type="entry name" value="Vaccinia Virus protein VP39"/>
    <property type="match status" value="1"/>
</dbReference>
<evidence type="ECO:0000256" key="3">
    <source>
        <dbReference type="ARBA" id="ARBA00022691"/>
    </source>
</evidence>
<evidence type="ECO:0000313" key="5">
    <source>
        <dbReference type="Proteomes" id="UP000199021"/>
    </source>
</evidence>
<organism evidence="4 5">
    <name type="scientific">Neolewinella agarilytica</name>
    <dbReference type="NCBI Taxonomy" id="478744"/>
    <lineage>
        <taxon>Bacteria</taxon>
        <taxon>Pseudomonadati</taxon>
        <taxon>Bacteroidota</taxon>
        <taxon>Saprospiria</taxon>
        <taxon>Saprospirales</taxon>
        <taxon>Lewinellaceae</taxon>
        <taxon>Neolewinella</taxon>
    </lineage>
</organism>
<evidence type="ECO:0000256" key="2">
    <source>
        <dbReference type="ARBA" id="ARBA00022679"/>
    </source>
</evidence>
<dbReference type="PANTHER" id="PTHR10509">
    <property type="entry name" value="O-METHYLTRANSFERASE-RELATED"/>
    <property type="match status" value="1"/>
</dbReference>
<reference evidence="5" key="1">
    <citation type="submission" date="2016-10" db="EMBL/GenBank/DDBJ databases">
        <authorList>
            <person name="Varghese N."/>
            <person name="Submissions S."/>
        </authorList>
    </citation>
    <scope>NUCLEOTIDE SEQUENCE [LARGE SCALE GENOMIC DNA]</scope>
    <source>
        <strain evidence="5">DSM 24740</strain>
    </source>
</reference>
<dbReference type="EMBL" id="FOFB01000006">
    <property type="protein sequence ID" value="SEQ19666.1"/>
    <property type="molecule type" value="Genomic_DNA"/>
</dbReference>
<dbReference type="Pfam" id="PF01596">
    <property type="entry name" value="Methyltransf_3"/>
    <property type="match status" value="1"/>
</dbReference>
<keyword evidence="2 4" id="KW-0808">Transferase</keyword>
<dbReference type="OrthoDB" id="9799672at2"/>
<dbReference type="FunCoup" id="A0A1H9E1P8">
    <property type="interactions" value="299"/>
</dbReference>
<dbReference type="STRING" id="478744.SAMN05444359_106217"/>
<dbReference type="InParanoid" id="A0A1H9E1P8"/>
<dbReference type="Proteomes" id="UP000199021">
    <property type="component" value="Unassembled WGS sequence"/>
</dbReference>
<dbReference type="SUPFAM" id="SSF53335">
    <property type="entry name" value="S-adenosyl-L-methionine-dependent methyltransferases"/>
    <property type="match status" value="1"/>
</dbReference>
<dbReference type="InterPro" id="IPR029063">
    <property type="entry name" value="SAM-dependent_MTases_sf"/>
</dbReference>
<dbReference type="InterPro" id="IPR002935">
    <property type="entry name" value="SAM_O-MeTrfase"/>
</dbReference>
<dbReference type="GO" id="GO:0008171">
    <property type="term" value="F:O-methyltransferase activity"/>
    <property type="evidence" value="ECO:0007669"/>
    <property type="project" value="InterPro"/>
</dbReference>
<name>A0A1H9E1P8_9BACT</name>
<sequence>MRDNINHEYDYAESVSGPIPDYLLEVERQTYLRTMAPQMLSGRLQGRLLAMFSQLLRPHQILEIGTFTGYSALCLAEGLAQDGELHTIEGNPETALLAAQHFAASPFNRQLHLHQGQAADLLPTLTQSWDLVFLDGDKQAYPDYLPVIADQMAPGGLLLADNVLWDGKVGTGKKDKDVNALHQYNTLLAGRKDFEVVLLPLRDGLSVARKVLF</sequence>
<dbReference type="AlphaFoldDB" id="A0A1H9E1P8"/>
<keyword evidence="3" id="KW-0949">S-adenosyl-L-methionine</keyword>
<dbReference type="PANTHER" id="PTHR10509:SF14">
    <property type="entry name" value="CAFFEOYL-COA O-METHYLTRANSFERASE 3-RELATED"/>
    <property type="match status" value="1"/>
</dbReference>
<dbReference type="GO" id="GO:0008757">
    <property type="term" value="F:S-adenosylmethionine-dependent methyltransferase activity"/>
    <property type="evidence" value="ECO:0007669"/>
    <property type="project" value="TreeGrafter"/>
</dbReference>
<accession>A0A1H9E1P8</accession>
<proteinExistence type="predicted"/>
<dbReference type="CDD" id="cd02440">
    <property type="entry name" value="AdoMet_MTases"/>
    <property type="match status" value="1"/>
</dbReference>
<evidence type="ECO:0000313" key="4">
    <source>
        <dbReference type="EMBL" id="SEQ19666.1"/>
    </source>
</evidence>